<sequence length="165" mass="17280">MSDLSRFLPLSQRRGRDDADVSVDRRAQVSQVVRAALRHLAGEDVRAAFVRDAGLADAGPLDEGTAGRIAAGPPLRLTDLVRVVRAVLVHVADPVELPAPVMGAVALAASASAPFARRAAISGHTVRAADAEWSIGRGPELVASSRQIVAFLLGLSDEAPRRPAN</sequence>
<name>A0A5J5IQF7_9MICO</name>
<evidence type="ECO:0000313" key="1">
    <source>
        <dbReference type="EMBL" id="KAA9086550.1"/>
    </source>
</evidence>
<dbReference type="EMBL" id="VYRZ01000002">
    <property type="protein sequence ID" value="KAA9086550.1"/>
    <property type="molecule type" value="Genomic_DNA"/>
</dbReference>
<proteinExistence type="predicted"/>
<dbReference type="RefSeq" id="WP_150418709.1">
    <property type="nucleotide sequence ID" value="NZ_VYRZ01000002.1"/>
</dbReference>
<comment type="caution">
    <text evidence="1">The sequence shown here is derived from an EMBL/GenBank/DDBJ whole genome shotgun (WGS) entry which is preliminary data.</text>
</comment>
<keyword evidence="2" id="KW-1185">Reference proteome</keyword>
<dbReference type="OrthoDB" id="5178565at2"/>
<organism evidence="1 2">
    <name type="scientific">Microbacterium radiodurans</name>
    <dbReference type="NCBI Taxonomy" id="661398"/>
    <lineage>
        <taxon>Bacteria</taxon>
        <taxon>Bacillati</taxon>
        <taxon>Actinomycetota</taxon>
        <taxon>Actinomycetes</taxon>
        <taxon>Micrococcales</taxon>
        <taxon>Microbacteriaceae</taxon>
        <taxon>Microbacterium</taxon>
    </lineage>
</organism>
<evidence type="ECO:0000313" key="2">
    <source>
        <dbReference type="Proteomes" id="UP000327039"/>
    </source>
</evidence>
<gene>
    <name evidence="1" type="ORF">F6B42_05880</name>
</gene>
<dbReference type="AlphaFoldDB" id="A0A5J5IQF7"/>
<accession>A0A5J5IQF7</accession>
<reference evidence="2" key="1">
    <citation type="submission" date="2019-09" db="EMBL/GenBank/DDBJ databases">
        <title>Mumia zhuanghuii sp. nov. isolated from the intestinal contents of plateau pika (Ochotona curzoniae) in the Qinghai-Tibet plateau of China.</title>
        <authorList>
            <person name="Tian Z."/>
        </authorList>
    </citation>
    <scope>NUCLEOTIDE SEQUENCE [LARGE SCALE GENOMIC DNA]</scope>
    <source>
        <strain evidence="2">DSM 25564</strain>
    </source>
</reference>
<protein>
    <submittedName>
        <fullName evidence="1">Uncharacterized protein</fullName>
    </submittedName>
</protein>
<dbReference type="Proteomes" id="UP000327039">
    <property type="component" value="Unassembled WGS sequence"/>
</dbReference>